<reference evidence="2" key="1">
    <citation type="submission" date="2017-02" db="EMBL/GenBank/DDBJ databases">
        <authorList>
            <person name="Varghese N."/>
            <person name="Submissions S."/>
        </authorList>
    </citation>
    <scope>NUCLEOTIDE SEQUENCE [LARGE SCALE GENOMIC DNA]</scope>
    <source>
        <strain evidence="2">SM117</strain>
    </source>
</reference>
<sequence length="62" mass="6382">MNGALAEQTAPITGAIARASCMTWNIAQHLNIVIATVDGSNLLHRSPDTGIAVRPSIGANIS</sequence>
<dbReference type="RefSeq" id="WP_079730590.1">
    <property type="nucleotide sequence ID" value="NZ_FVZE01000003.1"/>
</dbReference>
<organism evidence="1 2">
    <name type="scientific">Novosphingobium mathurense</name>
    <dbReference type="NCBI Taxonomy" id="428990"/>
    <lineage>
        <taxon>Bacteria</taxon>
        <taxon>Pseudomonadati</taxon>
        <taxon>Pseudomonadota</taxon>
        <taxon>Alphaproteobacteria</taxon>
        <taxon>Sphingomonadales</taxon>
        <taxon>Sphingomonadaceae</taxon>
        <taxon>Novosphingobium</taxon>
    </lineage>
</organism>
<accession>A0A1U6HXS8</accession>
<dbReference type="STRING" id="428990.SAMN06295987_103309"/>
<keyword evidence="2" id="KW-1185">Reference proteome</keyword>
<evidence type="ECO:0000313" key="1">
    <source>
        <dbReference type="EMBL" id="SLK00560.1"/>
    </source>
</evidence>
<gene>
    <name evidence="1" type="ORF">SAMN06295987_103309</name>
</gene>
<dbReference type="EMBL" id="FVZE01000003">
    <property type="protein sequence ID" value="SLK00560.1"/>
    <property type="molecule type" value="Genomic_DNA"/>
</dbReference>
<dbReference type="Proteomes" id="UP000190989">
    <property type="component" value="Unassembled WGS sequence"/>
</dbReference>
<name>A0A1U6HXS8_9SPHN</name>
<evidence type="ECO:0000313" key="2">
    <source>
        <dbReference type="Proteomes" id="UP000190989"/>
    </source>
</evidence>
<protein>
    <submittedName>
        <fullName evidence="1">Uncharacterized protein</fullName>
    </submittedName>
</protein>
<proteinExistence type="predicted"/>
<dbReference type="AlphaFoldDB" id="A0A1U6HXS8"/>